<evidence type="ECO:0000313" key="2">
    <source>
        <dbReference type="Proteomes" id="UP000294933"/>
    </source>
</evidence>
<dbReference type="VEuPathDB" id="FungiDB:BD410DRAFT_867812"/>
<accession>A0A4Y7Q0Z6</accession>
<keyword evidence="2" id="KW-1185">Reference proteome</keyword>
<proteinExistence type="predicted"/>
<dbReference type="EMBL" id="ML170181">
    <property type="protein sequence ID" value="TDL21323.1"/>
    <property type="molecule type" value="Genomic_DNA"/>
</dbReference>
<organism evidence="1 2">
    <name type="scientific">Rickenella mellea</name>
    <dbReference type="NCBI Taxonomy" id="50990"/>
    <lineage>
        <taxon>Eukaryota</taxon>
        <taxon>Fungi</taxon>
        <taxon>Dikarya</taxon>
        <taxon>Basidiomycota</taxon>
        <taxon>Agaricomycotina</taxon>
        <taxon>Agaricomycetes</taxon>
        <taxon>Hymenochaetales</taxon>
        <taxon>Rickenellaceae</taxon>
        <taxon>Rickenella</taxon>
    </lineage>
</organism>
<evidence type="ECO:0000313" key="1">
    <source>
        <dbReference type="EMBL" id="TDL21323.1"/>
    </source>
</evidence>
<gene>
    <name evidence="1" type="ORF">BD410DRAFT_867812</name>
</gene>
<reference evidence="1 2" key="1">
    <citation type="submission" date="2018-06" db="EMBL/GenBank/DDBJ databases">
        <title>A transcriptomic atlas of mushroom development highlights an independent origin of complex multicellularity.</title>
        <authorList>
            <consortium name="DOE Joint Genome Institute"/>
            <person name="Krizsan K."/>
            <person name="Almasi E."/>
            <person name="Merenyi Z."/>
            <person name="Sahu N."/>
            <person name="Viragh M."/>
            <person name="Koszo T."/>
            <person name="Mondo S."/>
            <person name="Kiss B."/>
            <person name="Balint B."/>
            <person name="Kues U."/>
            <person name="Barry K."/>
            <person name="Hegedus J.C."/>
            <person name="Henrissat B."/>
            <person name="Johnson J."/>
            <person name="Lipzen A."/>
            <person name="Ohm R."/>
            <person name="Nagy I."/>
            <person name="Pangilinan J."/>
            <person name="Yan J."/>
            <person name="Xiong Y."/>
            <person name="Grigoriev I.V."/>
            <person name="Hibbett D.S."/>
            <person name="Nagy L.G."/>
        </authorList>
    </citation>
    <scope>NUCLEOTIDE SEQUENCE [LARGE SCALE GENOMIC DNA]</scope>
    <source>
        <strain evidence="1 2">SZMC22713</strain>
    </source>
</reference>
<protein>
    <submittedName>
        <fullName evidence="1">Uncharacterized protein</fullName>
    </submittedName>
</protein>
<sequence length="201" mass="22458">MSGTSFILLRQSIWRRNLIVAWMKFALSAPHEVHDGISPGHLAREFSTFLRFQGVSDATSFVAVYEIDPDQFSNPAWVEYFRSPFGRINLNGCGHWSPCLLNLQFKMRRESISILNIQLALSKIGMNVPVGPVSSTKPSVPQNLACRRVVPVLLLMQSFVRQQACLVVSFADSEGGRYYCLQGLSLVQHPDAFTVVVGAER</sequence>
<name>A0A4Y7Q0Z6_9AGAM</name>
<dbReference type="Proteomes" id="UP000294933">
    <property type="component" value="Unassembled WGS sequence"/>
</dbReference>
<dbReference type="AlphaFoldDB" id="A0A4Y7Q0Z6"/>